<dbReference type="eggNOG" id="ENOG502Z83J">
    <property type="taxonomic scope" value="Bacteria"/>
</dbReference>
<protein>
    <recommendedName>
        <fullName evidence="1">5-hmdU DNA kinase helical domain-containing protein</fullName>
    </recommendedName>
</protein>
<dbReference type="RefSeq" id="WP_162176704.1">
    <property type="nucleotide sequence ID" value="NZ_AWFF01000036.1"/>
</dbReference>
<proteinExistence type="predicted"/>
<dbReference type="PATRIC" id="fig|1280946.3.peg.1828"/>
<evidence type="ECO:0000313" key="3">
    <source>
        <dbReference type="Proteomes" id="UP000027037"/>
    </source>
</evidence>
<dbReference type="InterPro" id="IPR040684">
    <property type="entry name" value="HMUDK_hel"/>
</dbReference>
<dbReference type="Pfam" id="PF18723">
    <property type="entry name" value="HMUDK_hel"/>
    <property type="match status" value="1"/>
</dbReference>
<name>A0A062U8U5_9PROT</name>
<dbReference type="EMBL" id="AWFF01000036">
    <property type="protein sequence ID" value="KCZ54677.1"/>
    <property type="molecule type" value="Genomic_DNA"/>
</dbReference>
<feature type="domain" description="5-hmdU DNA kinase helical" evidence="1">
    <location>
        <begin position="37"/>
        <end position="318"/>
    </location>
</feature>
<accession>A0A062U8U5</accession>
<sequence length="356" mass="40974">MAYDENDLFSSDFGASPITKLRRKKAVRIDGEILDTTPVFDAYWYFACERQRMFRRRLHGSNTSSSSNDPILAHHRFTNAYRASDRVSQYLIRNVIWSDHNRWSVEDLFFRVLLFKIFNRIETWEALTGEFGAIGSSSYKFSEFDRLLSDRQCNGVRNYSAAYIMPSAGHTFGYATKHANHLRLIEWMVEQRFPDKLSNCASMAEAFNLLLSAPSIGPFLAYQFVTDLNYGALTSFSEMEFVIAGPGALDGISKCFQGTHSISAEQVIRHMAEFQNEYFSFYGFEFQDLWGRPLQLIDCQNIFCEISKYSRAAFPEISGRSGRTRIKQKFKPVGRLPAPWYPPSWGVNERISDLLP</sequence>
<dbReference type="AlphaFoldDB" id="A0A062U8U5"/>
<comment type="caution">
    <text evidence="2">The sequence shown here is derived from an EMBL/GenBank/DDBJ whole genome shotgun (WGS) entry which is preliminary data.</text>
</comment>
<dbReference type="OrthoDB" id="3333864at2"/>
<gene>
    <name evidence="2" type="ORF">HY29_14095</name>
</gene>
<dbReference type="STRING" id="1280946.HY29_14095"/>
<dbReference type="Proteomes" id="UP000027037">
    <property type="component" value="Unassembled WGS sequence"/>
</dbReference>
<organism evidence="2 3">
    <name type="scientific">Hyphomonas beringensis</name>
    <dbReference type="NCBI Taxonomy" id="1280946"/>
    <lineage>
        <taxon>Bacteria</taxon>
        <taxon>Pseudomonadati</taxon>
        <taxon>Pseudomonadota</taxon>
        <taxon>Alphaproteobacteria</taxon>
        <taxon>Hyphomonadales</taxon>
        <taxon>Hyphomonadaceae</taxon>
        <taxon>Hyphomonas</taxon>
    </lineage>
</organism>
<reference evidence="2 3" key="1">
    <citation type="journal article" date="2014" name="Antonie Van Leeuwenhoek">
        <title>Hyphomonas beringensis sp. nov. and Hyphomonas chukchiensis sp. nov., isolated from surface seawater of the Bering Sea and Chukchi Sea.</title>
        <authorList>
            <person name="Li C."/>
            <person name="Lai Q."/>
            <person name="Li G."/>
            <person name="Dong C."/>
            <person name="Wang J."/>
            <person name="Liao Y."/>
            <person name="Shao Z."/>
        </authorList>
    </citation>
    <scope>NUCLEOTIDE SEQUENCE [LARGE SCALE GENOMIC DNA]</scope>
    <source>
        <strain evidence="2 3">25B14_1</strain>
    </source>
</reference>
<keyword evidence="3" id="KW-1185">Reference proteome</keyword>
<evidence type="ECO:0000313" key="2">
    <source>
        <dbReference type="EMBL" id="KCZ54677.1"/>
    </source>
</evidence>
<evidence type="ECO:0000259" key="1">
    <source>
        <dbReference type="Pfam" id="PF18723"/>
    </source>
</evidence>